<dbReference type="SUPFAM" id="SSF57716">
    <property type="entry name" value="Glucocorticoid receptor-like (DNA-binding domain)"/>
    <property type="match status" value="1"/>
</dbReference>
<name>A0A1Y1LJ18_PHOPY</name>
<evidence type="ECO:0000256" key="1">
    <source>
        <dbReference type="ARBA" id="ARBA00022723"/>
    </source>
</evidence>
<dbReference type="SMART" id="SM00980">
    <property type="entry name" value="THAP"/>
    <property type="match status" value="1"/>
</dbReference>
<evidence type="ECO:0000256" key="4">
    <source>
        <dbReference type="ARBA" id="ARBA00023125"/>
    </source>
</evidence>
<evidence type="ECO:0000313" key="7">
    <source>
        <dbReference type="EMBL" id="JAV71586.1"/>
    </source>
</evidence>
<evidence type="ECO:0000259" key="6">
    <source>
        <dbReference type="PROSITE" id="PS50950"/>
    </source>
</evidence>
<dbReference type="EMBL" id="GEZM01058992">
    <property type="protein sequence ID" value="JAV71586.1"/>
    <property type="molecule type" value="Transcribed_RNA"/>
</dbReference>
<protein>
    <recommendedName>
        <fullName evidence="6">THAP-type domain-containing protein</fullName>
    </recommendedName>
</protein>
<dbReference type="InterPro" id="IPR006612">
    <property type="entry name" value="THAP_Znf"/>
</dbReference>
<sequence length="125" mass="15154">MPPKTVKTYICSYQNCKEKKEKGKHFSFFKFPIKNNAIVNEWKKNCGNINIWNLDNSELCNKILCEKHFLPEHIITLQKRKILRKNAVPQKYSEGKLHYFDYLFFYTFVRNFWESLIGKFMKIFT</sequence>
<evidence type="ECO:0000256" key="5">
    <source>
        <dbReference type="PROSITE-ProRule" id="PRU00309"/>
    </source>
</evidence>
<dbReference type="AlphaFoldDB" id="A0A1Y1LJ18"/>
<keyword evidence="1" id="KW-0479">Metal-binding</keyword>
<organism evidence="7">
    <name type="scientific">Photinus pyralis</name>
    <name type="common">Common eastern firefly</name>
    <name type="synonym">Lampyris pyralis</name>
    <dbReference type="NCBI Taxonomy" id="7054"/>
    <lineage>
        <taxon>Eukaryota</taxon>
        <taxon>Metazoa</taxon>
        <taxon>Ecdysozoa</taxon>
        <taxon>Arthropoda</taxon>
        <taxon>Hexapoda</taxon>
        <taxon>Insecta</taxon>
        <taxon>Pterygota</taxon>
        <taxon>Neoptera</taxon>
        <taxon>Endopterygota</taxon>
        <taxon>Coleoptera</taxon>
        <taxon>Polyphaga</taxon>
        <taxon>Elateriformia</taxon>
        <taxon>Elateroidea</taxon>
        <taxon>Lampyridae</taxon>
        <taxon>Lampyrinae</taxon>
        <taxon>Photinus</taxon>
    </lineage>
</organism>
<dbReference type="PROSITE" id="PS50950">
    <property type="entry name" value="ZF_THAP"/>
    <property type="match status" value="1"/>
</dbReference>
<dbReference type="GO" id="GO:0003677">
    <property type="term" value="F:DNA binding"/>
    <property type="evidence" value="ECO:0007669"/>
    <property type="project" value="UniProtKB-UniRule"/>
</dbReference>
<dbReference type="SMART" id="SM00692">
    <property type="entry name" value="DM3"/>
    <property type="match status" value="1"/>
</dbReference>
<feature type="domain" description="THAP-type" evidence="6">
    <location>
        <begin position="6"/>
        <end position="92"/>
    </location>
</feature>
<dbReference type="GO" id="GO:0008270">
    <property type="term" value="F:zinc ion binding"/>
    <property type="evidence" value="ECO:0007669"/>
    <property type="project" value="UniProtKB-KW"/>
</dbReference>
<evidence type="ECO:0000256" key="2">
    <source>
        <dbReference type="ARBA" id="ARBA00022771"/>
    </source>
</evidence>
<reference evidence="7" key="1">
    <citation type="journal article" date="2016" name="Sci. Rep.">
        <title>Molecular characterization of firefly nuptial gifts: a multi-omics approach sheds light on postcopulatory sexual selection.</title>
        <authorList>
            <person name="Al-Wathiqui N."/>
            <person name="Fallon T.R."/>
            <person name="South A."/>
            <person name="Weng J.K."/>
            <person name="Lewis S.M."/>
        </authorList>
    </citation>
    <scope>NUCLEOTIDE SEQUENCE</scope>
</reference>
<evidence type="ECO:0000256" key="3">
    <source>
        <dbReference type="ARBA" id="ARBA00022833"/>
    </source>
</evidence>
<accession>A0A1Y1LJ18</accession>
<dbReference type="Pfam" id="PF05485">
    <property type="entry name" value="THAP"/>
    <property type="match status" value="1"/>
</dbReference>
<keyword evidence="4 5" id="KW-0238">DNA-binding</keyword>
<keyword evidence="3" id="KW-0862">Zinc</keyword>
<keyword evidence="2 5" id="KW-0863">Zinc-finger</keyword>
<proteinExistence type="predicted"/>